<dbReference type="InterPro" id="IPR004843">
    <property type="entry name" value="Calcineurin-like_PHP"/>
</dbReference>
<gene>
    <name evidence="2" type="ORF">SAMN04487950_2089</name>
</gene>
<dbReference type="STRING" id="553466.SAMN04487950_2089"/>
<dbReference type="PIRSF" id="PIRSF000887">
    <property type="entry name" value="Pesterase_MJ0037"/>
    <property type="match status" value="1"/>
</dbReference>
<dbReference type="SUPFAM" id="SSF56300">
    <property type="entry name" value="Metallo-dependent phosphatases"/>
    <property type="match status" value="1"/>
</dbReference>
<dbReference type="EMBL" id="FOTC01000002">
    <property type="protein sequence ID" value="SFL03646.1"/>
    <property type="molecule type" value="Genomic_DNA"/>
</dbReference>
<feature type="domain" description="Calcineurin-like phosphoesterase" evidence="1">
    <location>
        <begin position="19"/>
        <end position="130"/>
    </location>
</feature>
<accession>A0A1I4EH15</accession>
<dbReference type="CDD" id="cd07391">
    <property type="entry name" value="MPP_PF1019"/>
    <property type="match status" value="1"/>
</dbReference>
<dbReference type="Gene3D" id="3.60.21.10">
    <property type="match status" value="1"/>
</dbReference>
<protein>
    <submittedName>
        <fullName evidence="2">Putative phosphoesterase</fullName>
    </submittedName>
</protein>
<keyword evidence="3" id="KW-1185">Reference proteome</keyword>
<dbReference type="PANTHER" id="PTHR39323:SF1">
    <property type="entry name" value="BLR1149 PROTEIN"/>
    <property type="match status" value="1"/>
</dbReference>
<name>A0A1I4EH15_9EURY</name>
<dbReference type="InterPro" id="IPR029052">
    <property type="entry name" value="Metallo-depent_PP-like"/>
</dbReference>
<dbReference type="Pfam" id="PF00149">
    <property type="entry name" value="Metallophos"/>
    <property type="match status" value="1"/>
</dbReference>
<reference evidence="3" key="1">
    <citation type="submission" date="2016-10" db="EMBL/GenBank/DDBJ databases">
        <authorList>
            <person name="Varghese N."/>
            <person name="Submissions S."/>
        </authorList>
    </citation>
    <scope>NUCLEOTIDE SEQUENCE [LARGE SCALE GENOMIC DNA]</scope>
    <source>
        <strain evidence="3">CGMCC 1.7738</strain>
    </source>
</reference>
<evidence type="ECO:0000313" key="2">
    <source>
        <dbReference type="EMBL" id="SFL03646.1"/>
    </source>
</evidence>
<dbReference type="GO" id="GO:0016787">
    <property type="term" value="F:hydrolase activity"/>
    <property type="evidence" value="ECO:0007669"/>
    <property type="project" value="InterPro"/>
</dbReference>
<dbReference type="PANTHER" id="PTHR39323">
    <property type="entry name" value="BLR1149 PROTEIN"/>
    <property type="match status" value="1"/>
</dbReference>
<dbReference type="AlphaFoldDB" id="A0A1I4EH15"/>
<dbReference type="Proteomes" id="UP000199607">
    <property type="component" value="Unassembled WGS sequence"/>
</dbReference>
<dbReference type="RefSeq" id="WP_089869095.1">
    <property type="nucleotide sequence ID" value="NZ_FOTC01000002.1"/>
</dbReference>
<proteinExistence type="predicted"/>
<evidence type="ECO:0000259" key="1">
    <source>
        <dbReference type="Pfam" id="PF00149"/>
    </source>
</evidence>
<sequence length="230" mass="25226">MHDLSFRDRAVFLAGPETLVVADLHVGRDEVSGVEFPLGERADLRERLDGLLAHYKPAVVVVAGDVLHSFSQISPAVTASLDELADCCHDAGATFVLVAGNHDTMLSEVWDGPIHESYRLTDGTVVCHGHETVDEDAERYVVGHDHPAIEIEGQRRPCFLFGEGTYRDADVLMLPAFNCLAAGVPVNTMQTSDFQSPFVTDVDVFCPVVYDTDSHETLTFPPLGEFRKML</sequence>
<dbReference type="InterPro" id="IPR024173">
    <property type="entry name" value="Pesterase_MJ0037-like"/>
</dbReference>
<evidence type="ECO:0000313" key="3">
    <source>
        <dbReference type="Proteomes" id="UP000199607"/>
    </source>
</evidence>
<organism evidence="2 3">
    <name type="scientific">Halogranum rubrum</name>
    <dbReference type="NCBI Taxonomy" id="553466"/>
    <lineage>
        <taxon>Archaea</taxon>
        <taxon>Methanobacteriati</taxon>
        <taxon>Methanobacteriota</taxon>
        <taxon>Stenosarchaea group</taxon>
        <taxon>Halobacteria</taxon>
        <taxon>Halobacteriales</taxon>
        <taxon>Haloferacaceae</taxon>
    </lineage>
</organism>